<keyword evidence="2" id="KW-1185">Reference proteome</keyword>
<reference evidence="1" key="1">
    <citation type="submission" date="2022-02" db="EMBL/GenBank/DDBJ databases">
        <title>Plant Genome Project.</title>
        <authorList>
            <person name="Zhang R.-G."/>
        </authorList>
    </citation>
    <scope>NUCLEOTIDE SEQUENCE</scope>
    <source>
        <strain evidence="1">AT1</strain>
    </source>
</reference>
<proteinExistence type="predicted"/>
<comment type="caution">
    <text evidence="1">The sequence shown here is derived from an EMBL/GenBank/DDBJ whole genome shotgun (WGS) entry which is preliminary data.</text>
</comment>
<accession>A0ACC0MA58</accession>
<organism evidence="1 2">
    <name type="scientific">Rhododendron molle</name>
    <name type="common">Chinese azalea</name>
    <name type="synonym">Azalea mollis</name>
    <dbReference type="NCBI Taxonomy" id="49168"/>
    <lineage>
        <taxon>Eukaryota</taxon>
        <taxon>Viridiplantae</taxon>
        <taxon>Streptophyta</taxon>
        <taxon>Embryophyta</taxon>
        <taxon>Tracheophyta</taxon>
        <taxon>Spermatophyta</taxon>
        <taxon>Magnoliopsida</taxon>
        <taxon>eudicotyledons</taxon>
        <taxon>Gunneridae</taxon>
        <taxon>Pentapetalae</taxon>
        <taxon>asterids</taxon>
        <taxon>Ericales</taxon>
        <taxon>Ericaceae</taxon>
        <taxon>Ericoideae</taxon>
        <taxon>Rhodoreae</taxon>
        <taxon>Rhododendron</taxon>
    </lineage>
</organism>
<evidence type="ECO:0000313" key="1">
    <source>
        <dbReference type="EMBL" id="KAI8537832.1"/>
    </source>
</evidence>
<dbReference type="EMBL" id="CM046396">
    <property type="protein sequence ID" value="KAI8537832.1"/>
    <property type="molecule type" value="Genomic_DNA"/>
</dbReference>
<sequence length="138" mass="16255">MMWWFSFGFTKLEKQIWETRFFSTVWSIWLAHNERIFSNSTVEAVEVSDIVKTRVVLTFGAPTHACIYSADKEPPKSSSNILQYPSAFFGVNEGRLPWQMNRVSSGYTWRPLVQSFTSEIGEKRVIHEWIVRQYCEFE</sequence>
<evidence type="ECO:0000313" key="2">
    <source>
        <dbReference type="Proteomes" id="UP001062846"/>
    </source>
</evidence>
<name>A0ACC0MA58_RHOML</name>
<protein>
    <submittedName>
        <fullName evidence="1">Uncharacterized protein</fullName>
    </submittedName>
</protein>
<dbReference type="Proteomes" id="UP001062846">
    <property type="component" value="Chromosome 9"/>
</dbReference>
<gene>
    <name evidence="1" type="ORF">RHMOL_Rhmol09G0054600</name>
</gene>